<organism evidence="1 2">
    <name type="scientific">Bifidobacterium breve DSM 20213 = JCM 1192</name>
    <dbReference type="NCBI Taxonomy" id="518634"/>
    <lineage>
        <taxon>Bacteria</taxon>
        <taxon>Bacillati</taxon>
        <taxon>Actinomycetota</taxon>
        <taxon>Actinomycetes</taxon>
        <taxon>Bifidobacteriales</taxon>
        <taxon>Bifidobacteriaceae</taxon>
        <taxon>Bifidobacterium</taxon>
    </lineage>
</organism>
<protein>
    <submittedName>
        <fullName evidence="1">Uncharacterized protein</fullName>
    </submittedName>
</protein>
<dbReference type="AntiFam" id="ANF00105">
    <property type="entry name" value="Shadow ORF (opposite purF)"/>
</dbReference>
<accession>D4BN51</accession>
<dbReference type="HOGENOM" id="CLU_2116241_0_0_11"/>
<keyword evidence="2" id="KW-1185">Reference proteome</keyword>
<evidence type="ECO:0000313" key="1">
    <source>
        <dbReference type="EMBL" id="EFE89088.1"/>
    </source>
</evidence>
<dbReference type="EMBL" id="ACCG02000009">
    <property type="protein sequence ID" value="EFE89088.1"/>
    <property type="molecule type" value="Genomic_DNA"/>
</dbReference>
<dbReference type="Proteomes" id="UP000003191">
    <property type="component" value="Unassembled WGS sequence"/>
</dbReference>
<gene>
    <name evidence="1" type="ORF">BIFBRE_03499</name>
</gene>
<reference evidence="1 2" key="1">
    <citation type="submission" date="2010-02" db="EMBL/GenBank/DDBJ databases">
        <authorList>
            <person name="Weinstock G."/>
            <person name="Sodergren E."/>
            <person name="Clifton S."/>
            <person name="Fulton L."/>
            <person name="Fulton B."/>
            <person name="Courtney L."/>
            <person name="Fronick C."/>
            <person name="Harrison M."/>
            <person name="Strong C."/>
            <person name="Farmer C."/>
            <person name="Delahaunty K."/>
            <person name="Markovic C."/>
            <person name="Hall O."/>
            <person name="Minx P."/>
            <person name="Tomlinson C."/>
            <person name="Mitreva M."/>
            <person name="Nelson J."/>
            <person name="Hou S."/>
            <person name="Wollam A."/>
            <person name="Pepin K.H."/>
            <person name="Johnson M."/>
            <person name="Bhonagiri V."/>
            <person name="Zhang X."/>
            <person name="Suruliraj S."/>
            <person name="Warren W."/>
            <person name="Chinwalla A."/>
            <person name="Mardis E.R."/>
            <person name="Wilson R.K."/>
        </authorList>
    </citation>
    <scope>NUCLEOTIDE SEQUENCE [LARGE SCALE GENOMIC DNA]</scope>
    <source>
        <strain evidence="1 2">DSM 20213</strain>
    </source>
</reference>
<proteinExistence type="predicted"/>
<evidence type="ECO:0000313" key="2">
    <source>
        <dbReference type="Proteomes" id="UP000003191"/>
    </source>
</evidence>
<comment type="caution">
    <text evidence="1">The sequence shown here is derived from an EMBL/GenBank/DDBJ whole genome shotgun (WGS) entry which is preliminary data.</text>
</comment>
<dbReference type="AlphaFoldDB" id="D4BN51"/>
<sequence>MADGSVAFEPFDFALIAEHLGEQSESAVAGQMAVIVGDDAGTFLTAMLQRVQAEIGKSGGVGVAPHAEDATFLVNVFEFSRQAKAPFSKQGINYLSTLPIGGYIACCLTANHSQ</sequence>
<name>D4BN51_BIFBR</name>